<feature type="active site" evidence="7">
    <location>
        <position position="92"/>
    </location>
</feature>
<proteinExistence type="inferred from homology"/>
<protein>
    <recommendedName>
        <fullName evidence="2 6">Malonyl CoA-acyl carrier protein transacylase</fullName>
        <ecNumber evidence="1 6">2.3.1.39</ecNumber>
    </recommendedName>
</protein>
<name>A0A1T4ML76_TREPO</name>
<dbReference type="GO" id="GO:0004314">
    <property type="term" value="F:[acyl-carrier-protein] S-malonyltransferase activity"/>
    <property type="evidence" value="ECO:0007669"/>
    <property type="project" value="UniProtKB-EC"/>
</dbReference>
<keyword evidence="4 6" id="KW-0012">Acyltransferase</keyword>
<reference evidence="9 10" key="1">
    <citation type="submission" date="2017-02" db="EMBL/GenBank/DDBJ databases">
        <authorList>
            <person name="Peterson S.W."/>
        </authorList>
    </citation>
    <scope>NUCLEOTIDE SEQUENCE [LARGE SCALE GENOMIC DNA]</scope>
    <source>
        <strain evidence="9 10">ATCC BAA-908</strain>
    </source>
</reference>
<dbReference type="PANTHER" id="PTHR42681:SF1">
    <property type="entry name" value="MALONYL-COA-ACYL CARRIER PROTEIN TRANSACYLASE, MITOCHONDRIAL"/>
    <property type="match status" value="1"/>
</dbReference>
<dbReference type="EMBL" id="FUWG01000016">
    <property type="protein sequence ID" value="SJZ67524.1"/>
    <property type="molecule type" value="Genomic_DNA"/>
</dbReference>
<evidence type="ECO:0000313" key="10">
    <source>
        <dbReference type="Proteomes" id="UP000190423"/>
    </source>
</evidence>
<keyword evidence="10" id="KW-1185">Reference proteome</keyword>
<dbReference type="GO" id="GO:0006633">
    <property type="term" value="P:fatty acid biosynthetic process"/>
    <property type="evidence" value="ECO:0007669"/>
    <property type="project" value="TreeGrafter"/>
</dbReference>
<feature type="active site" evidence="7">
    <location>
        <position position="205"/>
    </location>
</feature>
<dbReference type="Proteomes" id="UP000190423">
    <property type="component" value="Unassembled WGS sequence"/>
</dbReference>
<dbReference type="PANTHER" id="PTHR42681">
    <property type="entry name" value="MALONYL-COA-ACYL CARRIER PROTEIN TRANSACYLASE, MITOCHONDRIAL"/>
    <property type="match status" value="1"/>
</dbReference>
<dbReference type="PIRSF" id="PIRSF000446">
    <property type="entry name" value="Mct"/>
    <property type="match status" value="1"/>
</dbReference>
<dbReference type="Gene3D" id="3.40.366.10">
    <property type="entry name" value="Malonyl-Coenzyme A Acyl Carrier Protein, domain 2"/>
    <property type="match status" value="1"/>
</dbReference>
<comment type="similarity">
    <text evidence="6">Belongs to the fabD family.</text>
</comment>
<dbReference type="RefSeq" id="WP_078933904.1">
    <property type="nucleotide sequence ID" value="NZ_FUWG01000016.1"/>
</dbReference>
<dbReference type="InterPro" id="IPR014043">
    <property type="entry name" value="Acyl_transferase_dom"/>
</dbReference>
<dbReference type="InterPro" id="IPR016036">
    <property type="entry name" value="Malonyl_transacylase_ACP-bd"/>
</dbReference>
<evidence type="ECO:0000256" key="1">
    <source>
        <dbReference type="ARBA" id="ARBA00013258"/>
    </source>
</evidence>
<evidence type="ECO:0000256" key="5">
    <source>
        <dbReference type="ARBA" id="ARBA00048462"/>
    </source>
</evidence>
<evidence type="ECO:0000256" key="3">
    <source>
        <dbReference type="ARBA" id="ARBA00022679"/>
    </source>
</evidence>
<dbReference type="Gene3D" id="3.30.70.250">
    <property type="entry name" value="Malonyl-CoA ACP transacylase, ACP-binding"/>
    <property type="match status" value="1"/>
</dbReference>
<feature type="domain" description="Malonyl-CoA:ACP transacylase (MAT)" evidence="8">
    <location>
        <begin position="8"/>
        <end position="311"/>
    </location>
</feature>
<dbReference type="GO" id="GO:0005829">
    <property type="term" value="C:cytosol"/>
    <property type="evidence" value="ECO:0007669"/>
    <property type="project" value="TreeGrafter"/>
</dbReference>
<dbReference type="InterPro" id="IPR016035">
    <property type="entry name" value="Acyl_Trfase/lysoPLipase"/>
</dbReference>
<dbReference type="OrthoDB" id="9805460at2"/>
<evidence type="ECO:0000259" key="8">
    <source>
        <dbReference type="SMART" id="SM00827"/>
    </source>
</evidence>
<dbReference type="SUPFAM" id="SSF52151">
    <property type="entry name" value="FabD/lysophospholipase-like"/>
    <property type="match status" value="1"/>
</dbReference>
<dbReference type="SMART" id="SM00827">
    <property type="entry name" value="PKS_AT"/>
    <property type="match status" value="1"/>
</dbReference>
<evidence type="ECO:0000256" key="2">
    <source>
        <dbReference type="ARBA" id="ARBA00018953"/>
    </source>
</evidence>
<sequence>MSKKFAFLFPGQGAQEPGMMKDICDAFPTARKILDKISEIAGINVPDLLWKSDAAFLSRSDNSQLAITAASVATMSVLEEKGIVPASAMGFSLGEFPALYAAGVLSFEDVIKVVCQRGKIMQSVCEEIAAENEGHAPGMSAILGLPPEKVIEIANGIDDVYAANLNSVKQTVISGTFDGLAAAEKAFTEAGARRCVRLAVAGPFHCPLMQKAADEFEKAIAGVQFNDPKIALFSNVTGEKAVSGAEIKKNAVLHLTNPVRWTDEEAVLGALMTSESSDEWQVLEVGPGRVLGGLWKQTEFGEKWNCSSINTVDTINGVN</sequence>
<dbReference type="GeneID" id="78317288"/>
<evidence type="ECO:0000256" key="6">
    <source>
        <dbReference type="PIRNR" id="PIRNR000446"/>
    </source>
</evidence>
<organism evidence="9 10">
    <name type="scientific">Treponema porcinum</name>
    <dbReference type="NCBI Taxonomy" id="261392"/>
    <lineage>
        <taxon>Bacteria</taxon>
        <taxon>Pseudomonadati</taxon>
        <taxon>Spirochaetota</taxon>
        <taxon>Spirochaetia</taxon>
        <taxon>Spirochaetales</taxon>
        <taxon>Treponemataceae</taxon>
        <taxon>Treponema</taxon>
    </lineage>
</organism>
<keyword evidence="3 6" id="KW-0808">Transferase</keyword>
<evidence type="ECO:0000256" key="7">
    <source>
        <dbReference type="PIRSR" id="PIRSR000446-1"/>
    </source>
</evidence>
<dbReference type="InterPro" id="IPR024925">
    <property type="entry name" value="Malonyl_CoA-ACP_transAc"/>
</dbReference>
<dbReference type="EC" id="2.3.1.39" evidence="1 6"/>
<evidence type="ECO:0000256" key="4">
    <source>
        <dbReference type="ARBA" id="ARBA00023315"/>
    </source>
</evidence>
<evidence type="ECO:0000313" key="9">
    <source>
        <dbReference type="EMBL" id="SJZ67524.1"/>
    </source>
</evidence>
<gene>
    <name evidence="9" type="ORF">SAMN02745149_02016</name>
</gene>
<dbReference type="InterPro" id="IPR001227">
    <property type="entry name" value="Ac_transferase_dom_sf"/>
</dbReference>
<dbReference type="SUPFAM" id="SSF55048">
    <property type="entry name" value="Probable ACP-binding domain of malonyl-CoA ACP transacylase"/>
    <property type="match status" value="1"/>
</dbReference>
<dbReference type="InterPro" id="IPR050858">
    <property type="entry name" value="Mal-CoA-ACP_Trans/PKS_FabD"/>
</dbReference>
<accession>A0A1T4ML76</accession>
<dbReference type="Pfam" id="PF00698">
    <property type="entry name" value="Acyl_transf_1"/>
    <property type="match status" value="1"/>
</dbReference>
<dbReference type="STRING" id="261392.SAMN02745149_02016"/>
<comment type="catalytic activity">
    <reaction evidence="5 6">
        <text>holo-[ACP] + malonyl-CoA = malonyl-[ACP] + CoA</text>
        <dbReference type="Rhea" id="RHEA:41792"/>
        <dbReference type="Rhea" id="RHEA-COMP:9623"/>
        <dbReference type="Rhea" id="RHEA-COMP:9685"/>
        <dbReference type="ChEBI" id="CHEBI:57287"/>
        <dbReference type="ChEBI" id="CHEBI:57384"/>
        <dbReference type="ChEBI" id="CHEBI:64479"/>
        <dbReference type="ChEBI" id="CHEBI:78449"/>
        <dbReference type="EC" id="2.3.1.39"/>
    </reaction>
</comment>
<dbReference type="AlphaFoldDB" id="A0A1T4ML76"/>